<gene>
    <name evidence="2" type="primary">arsR</name>
    <name evidence="2" type="ORF">NCTC10118_00749</name>
</gene>
<dbReference type="InterPro" id="IPR036388">
    <property type="entry name" value="WH-like_DNA-bd_sf"/>
</dbReference>
<evidence type="ECO:0000313" key="2">
    <source>
        <dbReference type="EMBL" id="VEU63695.1"/>
    </source>
</evidence>
<dbReference type="OrthoDB" id="398785at2"/>
<dbReference type="RefSeq" id="WP_120161667.1">
    <property type="nucleotide sequence ID" value="NZ_AP018135.1"/>
</dbReference>
<evidence type="ECO:0000259" key="1">
    <source>
        <dbReference type="PROSITE" id="PS50987"/>
    </source>
</evidence>
<dbReference type="Pfam" id="PF01022">
    <property type="entry name" value="HTH_5"/>
    <property type="match status" value="1"/>
</dbReference>
<dbReference type="PROSITE" id="PS50987">
    <property type="entry name" value="HTH_ARSR_2"/>
    <property type="match status" value="1"/>
</dbReference>
<dbReference type="GO" id="GO:0003700">
    <property type="term" value="F:DNA-binding transcription factor activity"/>
    <property type="evidence" value="ECO:0007669"/>
    <property type="project" value="InterPro"/>
</dbReference>
<keyword evidence="3" id="KW-1185">Reference proteome</keyword>
<dbReference type="SUPFAM" id="SSF46785">
    <property type="entry name" value="Winged helix' DNA-binding domain"/>
    <property type="match status" value="1"/>
</dbReference>
<dbReference type="PRINTS" id="PR00778">
    <property type="entry name" value="HTHARSR"/>
</dbReference>
<dbReference type="InterPro" id="IPR036390">
    <property type="entry name" value="WH_DNA-bd_sf"/>
</dbReference>
<dbReference type="AlphaFoldDB" id="A0A449AFG6"/>
<accession>A0A449AFG6</accession>
<proteinExistence type="predicted"/>
<dbReference type="Proteomes" id="UP000289952">
    <property type="component" value="Chromosome"/>
</dbReference>
<name>A0A449AFG6_9BACT</name>
<dbReference type="EMBL" id="LR214972">
    <property type="protein sequence ID" value="VEU63695.1"/>
    <property type="molecule type" value="Genomic_DNA"/>
</dbReference>
<reference evidence="2 3" key="1">
    <citation type="submission" date="2019-01" db="EMBL/GenBank/DDBJ databases">
        <authorList>
            <consortium name="Pathogen Informatics"/>
        </authorList>
    </citation>
    <scope>NUCLEOTIDE SEQUENCE [LARGE SCALE GENOMIC DNA]</scope>
    <source>
        <strain evidence="2 3">NCTC10118</strain>
    </source>
</reference>
<feature type="domain" description="HTH arsR-type" evidence="1">
    <location>
        <begin position="2"/>
        <end position="102"/>
    </location>
</feature>
<protein>
    <submittedName>
        <fullName evidence="2">Predicted ArsR-family transcription repressor</fullName>
    </submittedName>
</protein>
<dbReference type="CDD" id="cd00090">
    <property type="entry name" value="HTH_ARSR"/>
    <property type="match status" value="1"/>
</dbReference>
<evidence type="ECO:0000313" key="3">
    <source>
        <dbReference type="Proteomes" id="UP000289952"/>
    </source>
</evidence>
<dbReference type="InterPro" id="IPR011991">
    <property type="entry name" value="ArsR-like_HTH"/>
</dbReference>
<dbReference type="Gene3D" id="1.10.10.10">
    <property type="entry name" value="Winged helix-like DNA-binding domain superfamily/Winged helix DNA-binding domain"/>
    <property type="match status" value="1"/>
</dbReference>
<sequence>MANDYNTLGLEDLLNFLSKKIKKNIIMHLFTCHETECDVMMIVNALNAKQANISKHLNDLKKANIIDANKQGLYSYYYLTSEFLKKYKPLLKAIYLIDKERIYECECIRDGHQHEY</sequence>
<dbReference type="InterPro" id="IPR001845">
    <property type="entry name" value="HTH_ArsR_DNA-bd_dom"/>
</dbReference>
<dbReference type="SMART" id="SM00418">
    <property type="entry name" value="HTH_ARSR"/>
    <property type="match status" value="1"/>
</dbReference>
<organism evidence="2 3">
    <name type="scientific">Mycoplasmopsis bovirhinis</name>
    <dbReference type="NCBI Taxonomy" id="29553"/>
    <lineage>
        <taxon>Bacteria</taxon>
        <taxon>Bacillati</taxon>
        <taxon>Mycoplasmatota</taxon>
        <taxon>Mycoplasmoidales</taxon>
        <taxon>Metamycoplasmataceae</taxon>
        <taxon>Mycoplasmopsis</taxon>
    </lineage>
</organism>